<evidence type="ECO:0000313" key="3">
    <source>
        <dbReference type="Proteomes" id="UP000011513"/>
    </source>
</evidence>
<dbReference type="AlphaFoldDB" id="M0D962"/>
<dbReference type="InterPro" id="IPR001173">
    <property type="entry name" value="Glyco_trans_2-like"/>
</dbReference>
<gene>
    <name evidence="2" type="ORF">C474_08727</name>
</gene>
<organism evidence="2 3">
    <name type="scientific">Halogeometricum pallidum JCM 14848</name>
    <dbReference type="NCBI Taxonomy" id="1227487"/>
    <lineage>
        <taxon>Archaea</taxon>
        <taxon>Methanobacteriati</taxon>
        <taxon>Methanobacteriota</taxon>
        <taxon>Stenosarchaea group</taxon>
        <taxon>Halobacteria</taxon>
        <taxon>Halobacteriales</taxon>
        <taxon>Haloferacaceae</taxon>
        <taxon>Halogeometricum</taxon>
    </lineage>
</organism>
<dbReference type="Proteomes" id="UP000011513">
    <property type="component" value="Unassembled WGS sequence"/>
</dbReference>
<comment type="caution">
    <text evidence="2">The sequence shown here is derived from an EMBL/GenBank/DDBJ whole genome shotgun (WGS) entry which is preliminary data.</text>
</comment>
<name>M0D962_HALPD</name>
<keyword evidence="3" id="KW-1185">Reference proteome</keyword>
<dbReference type="Gene3D" id="3.90.550.10">
    <property type="entry name" value="Spore Coat Polysaccharide Biosynthesis Protein SpsA, Chain A"/>
    <property type="match status" value="1"/>
</dbReference>
<proteinExistence type="predicted"/>
<evidence type="ECO:0000259" key="1">
    <source>
        <dbReference type="Pfam" id="PF00535"/>
    </source>
</evidence>
<dbReference type="Pfam" id="PF00535">
    <property type="entry name" value="Glycos_transf_2"/>
    <property type="match status" value="1"/>
</dbReference>
<sequence length="335" mass="38053">MVDSKTSPTVSVAIATYNGEDYLSEQLDSILNQSRSPDEIIITDDCSTDRTPDVLSHYEAEYPDIISVFENEENVGVTKNFSKSIQLTSGDLIFLSDQDDVWSQDKIKTQIQTMYSTNSVLSFHNSTLVTEDKYDIGDFWSSLVFSPTSIQESETWISSLLFRNFIQGATIAMDHRLKKQVLPIPEQWEHDYYIALKAALVGSISVINKELMMYRQHGNQVTGSPAPDTVMKIHNALQNGKENYNPDPEKWVILMKEVESMSEDELRLPSQPVIDILESRIRFERNRRVIYRGGSNYTIKTTSIAKNLLNGRYSQFGYGPFGLLSTVRDIISSFP</sequence>
<reference evidence="2 3" key="1">
    <citation type="journal article" date="2014" name="PLoS Genet.">
        <title>Phylogenetically driven sequencing of extremely halophilic archaea reveals strategies for static and dynamic osmo-response.</title>
        <authorList>
            <person name="Becker E.A."/>
            <person name="Seitzer P.M."/>
            <person name="Tritt A."/>
            <person name="Larsen D."/>
            <person name="Krusor M."/>
            <person name="Yao A.I."/>
            <person name="Wu D."/>
            <person name="Madern D."/>
            <person name="Eisen J.A."/>
            <person name="Darling A.E."/>
            <person name="Facciotti M.T."/>
        </authorList>
    </citation>
    <scope>NUCLEOTIDE SEQUENCE [LARGE SCALE GENOMIC DNA]</scope>
    <source>
        <strain evidence="2 3">JCM 14848</strain>
    </source>
</reference>
<dbReference type="InParanoid" id="M0D962"/>
<dbReference type="InterPro" id="IPR029044">
    <property type="entry name" value="Nucleotide-diphossugar_trans"/>
</dbReference>
<evidence type="ECO:0000313" key="2">
    <source>
        <dbReference type="EMBL" id="ELZ31373.1"/>
    </source>
</evidence>
<feature type="domain" description="Glycosyltransferase 2-like" evidence="1">
    <location>
        <begin position="11"/>
        <end position="120"/>
    </location>
</feature>
<dbReference type="PANTHER" id="PTHR22916:SF3">
    <property type="entry name" value="UDP-GLCNAC:BETAGAL BETA-1,3-N-ACETYLGLUCOSAMINYLTRANSFERASE-LIKE PROTEIN 1"/>
    <property type="match status" value="1"/>
</dbReference>
<dbReference type="PANTHER" id="PTHR22916">
    <property type="entry name" value="GLYCOSYLTRANSFERASE"/>
    <property type="match status" value="1"/>
</dbReference>
<dbReference type="EMBL" id="AOIV01000021">
    <property type="protein sequence ID" value="ELZ31373.1"/>
    <property type="molecule type" value="Genomic_DNA"/>
</dbReference>
<dbReference type="PATRIC" id="fig|1227487.5.peg.1758"/>
<keyword evidence="2" id="KW-0808">Transferase</keyword>
<dbReference type="GO" id="GO:0016758">
    <property type="term" value="F:hexosyltransferase activity"/>
    <property type="evidence" value="ECO:0007669"/>
    <property type="project" value="UniProtKB-ARBA"/>
</dbReference>
<protein>
    <submittedName>
        <fullName evidence="2">Family 2 glycosyl transferase</fullName>
    </submittedName>
</protein>
<dbReference type="CDD" id="cd04196">
    <property type="entry name" value="GT_2_like_d"/>
    <property type="match status" value="1"/>
</dbReference>
<dbReference type="eggNOG" id="arCOG01381">
    <property type="taxonomic scope" value="Archaea"/>
</dbReference>
<dbReference type="SUPFAM" id="SSF53448">
    <property type="entry name" value="Nucleotide-diphospho-sugar transferases"/>
    <property type="match status" value="1"/>
</dbReference>
<accession>M0D962</accession>